<protein>
    <recommendedName>
        <fullName evidence="1">non-specific serine/threonine protein kinase</fullName>
        <ecNumber evidence="1">2.7.11.1</ecNumber>
    </recommendedName>
</protein>
<evidence type="ECO:0000259" key="6">
    <source>
        <dbReference type="PROSITE" id="PS50011"/>
    </source>
</evidence>
<name>E3FWS1_STIAD</name>
<gene>
    <name evidence="7" type="ordered locus">STAUR_1980</name>
</gene>
<evidence type="ECO:0000256" key="1">
    <source>
        <dbReference type="ARBA" id="ARBA00012513"/>
    </source>
</evidence>
<keyword evidence="8" id="KW-1185">Reference proteome</keyword>
<proteinExistence type="predicted"/>
<dbReference type="PANTHER" id="PTHR43671">
    <property type="entry name" value="SERINE/THREONINE-PROTEIN KINASE NEK"/>
    <property type="match status" value="1"/>
</dbReference>
<sequence length="397" mass="43135">MGNLSPSRAGMVPARARWGSNMSAIEFKLPQGAILFSDGAGVSYEFRKALGEAHHGLSLFLARKRVNGYAQGKVLLKAVGNPIGAEQALRVFKARAKLEEQVRLAACLHHPGIVRTHGLHKTASAWYVVTDHPAGQDLDDLMGLATELDRWFSPFFTLYVGAQVADVLQYAHAAKGAQGLPLGIVHRAIDMSHIFMDWEGQVQVSDFGLALATLPGRVASTVRRPQGDTYFASPEMLLGGKVDARSDLFSLGLVMLEMSTGRNLLDTDMGVSDAAKSALSKRQLARVKRAIKRARLAGCEPAIEQTIWRAATYTQEDLEAVTAGLPDTLRVPLRKLLQRSPSARYQTAAELETDLRRWLGGQFGKEKAAAELKEMKREAGAFMVDLGLKGSDSITTA</sequence>
<reference evidence="7 8" key="1">
    <citation type="journal article" date="2011" name="Mol. Biol. Evol.">
        <title>Comparative genomic analysis of fruiting body formation in Myxococcales.</title>
        <authorList>
            <person name="Huntley S."/>
            <person name="Hamann N."/>
            <person name="Wegener-Feldbrugge S."/>
            <person name="Treuner-Lange A."/>
            <person name="Kube M."/>
            <person name="Reinhardt R."/>
            <person name="Klages S."/>
            <person name="Muller R."/>
            <person name="Ronning C.M."/>
            <person name="Nierman W.C."/>
            <person name="Sogaard-Andersen L."/>
        </authorList>
    </citation>
    <scope>NUCLEOTIDE SEQUENCE [LARGE SCALE GENOMIC DNA]</scope>
    <source>
        <strain evidence="7 8">DW4/3-1</strain>
    </source>
</reference>
<dbReference type="HOGENOM" id="CLU_000288_147_1_7"/>
<keyword evidence="3" id="KW-0547">Nucleotide-binding</keyword>
<dbReference type="EMBL" id="CP002271">
    <property type="protein sequence ID" value="ADO69784.1"/>
    <property type="molecule type" value="Genomic_DNA"/>
</dbReference>
<dbReference type="Gene3D" id="1.10.510.10">
    <property type="entry name" value="Transferase(Phosphotransferase) domain 1"/>
    <property type="match status" value="1"/>
</dbReference>
<dbReference type="AlphaFoldDB" id="E3FWS1"/>
<dbReference type="STRING" id="378806.STAUR_1980"/>
<dbReference type="InterPro" id="IPR011009">
    <property type="entry name" value="Kinase-like_dom_sf"/>
</dbReference>
<feature type="domain" description="Protein kinase" evidence="6">
    <location>
        <begin position="44"/>
        <end position="359"/>
    </location>
</feature>
<organism evidence="7 8">
    <name type="scientific">Stigmatella aurantiaca (strain DW4/3-1)</name>
    <dbReference type="NCBI Taxonomy" id="378806"/>
    <lineage>
        <taxon>Bacteria</taxon>
        <taxon>Pseudomonadati</taxon>
        <taxon>Myxococcota</taxon>
        <taxon>Myxococcia</taxon>
        <taxon>Myxococcales</taxon>
        <taxon>Cystobacterineae</taxon>
        <taxon>Archangiaceae</taxon>
        <taxon>Stigmatella</taxon>
    </lineage>
</organism>
<evidence type="ECO:0000256" key="3">
    <source>
        <dbReference type="ARBA" id="ARBA00022741"/>
    </source>
</evidence>
<dbReference type="InterPro" id="IPR050660">
    <property type="entry name" value="NEK_Ser/Thr_kinase"/>
</dbReference>
<dbReference type="InterPro" id="IPR000719">
    <property type="entry name" value="Prot_kinase_dom"/>
</dbReference>
<dbReference type="KEGG" id="sur:STAUR_1980"/>
<keyword evidence="4 7" id="KW-0418">Kinase</keyword>
<dbReference type="PANTHER" id="PTHR43671:SF13">
    <property type="entry name" value="SERINE_THREONINE-PROTEIN KINASE NEK2"/>
    <property type="match status" value="1"/>
</dbReference>
<accession>E3FWS1</accession>
<dbReference type="GO" id="GO:0004674">
    <property type="term" value="F:protein serine/threonine kinase activity"/>
    <property type="evidence" value="ECO:0007669"/>
    <property type="project" value="UniProtKB-EC"/>
</dbReference>
<dbReference type="SUPFAM" id="SSF56112">
    <property type="entry name" value="Protein kinase-like (PK-like)"/>
    <property type="match status" value="1"/>
</dbReference>
<dbReference type="PROSITE" id="PS50011">
    <property type="entry name" value="PROTEIN_KINASE_DOM"/>
    <property type="match status" value="1"/>
</dbReference>
<dbReference type="GO" id="GO:0005524">
    <property type="term" value="F:ATP binding"/>
    <property type="evidence" value="ECO:0007669"/>
    <property type="project" value="UniProtKB-KW"/>
</dbReference>
<evidence type="ECO:0000313" key="8">
    <source>
        <dbReference type="Proteomes" id="UP000001351"/>
    </source>
</evidence>
<dbReference type="eggNOG" id="COG0515">
    <property type="taxonomic scope" value="Bacteria"/>
</dbReference>
<dbReference type="EC" id="2.7.11.1" evidence="1"/>
<evidence type="ECO:0000256" key="4">
    <source>
        <dbReference type="ARBA" id="ARBA00022777"/>
    </source>
</evidence>
<dbReference type="Proteomes" id="UP000001351">
    <property type="component" value="Chromosome"/>
</dbReference>
<keyword evidence="5" id="KW-0067">ATP-binding</keyword>
<evidence type="ECO:0000313" key="7">
    <source>
        <dbReference type="EMBL" id="ADO69784.1"/>
    </source>
</evidence>
<keyword evidence="2" id="KW-0808">Transferase</keyword>
<evidence type="ECO:0000256" key="2">
    <source>
        <dbReference type="ARBA" id="ARBA00022679"/>
    </source>
</evidence>
<evidence type="ECO:0000256" key="5">
    <source>
        <dbReference type="ARBA" id="ARBA00022840"/>
    </source>
</evidence>
<dbReference type="Pfam" id="PF00069">
    <property type="entry name" value="Pkinase"/>
    <property type="match status" value="1"/>
</dbReference>